<dbReference type="EMBL" id="JAFHAP010000008">
    <property type="protein sequence ID" value="MBN2909328.1"/>
    <property type="molecule type" value="Genomic_DNA"/>
</dbReference>
<name>A0ABS2WIE8_9BACL</name>
<dbReference type="Proteomes" id="UP001177120">
    <property type="component" value="Unassembled WGS sequence"/>
</dbReference>
<gene>
    <name evidence="1" type="ORF">JQC72_07300</name>
</gene>
<proteinExistence type="predicted"/>
<accession>A0ABS2WIE8</accession>
<organism evidence="1 2">
    <name type="scientific">Polycladomyces zharkentensis</name>
    <dbReference type="NCBI Taxonomy" id="2807616"/>
    <lineage>
        <taxon>Bacteria</taxon>
        <taxon>Bacillati</taxon>
        <taxon>Bacillota</taxon>
        <taxon>Bacilli</taxon>
        <taxon>Bacillales</taxon>
        <taxon>Thermoactinomycetaceae</taxon>
        <taxon>Polycladomyces</taxon>
    </lineage>
</organism>
<protein>
    <submittedName>
        <fullName evidence="1">Uncharacterized protein</fullName>
    </submittedName>
</protein>
<dbReference type="RefSeq" id="WP_205494299.1">
    <property type="nucleotide sequence ID" value="NZ_JAFHAP010000008.1"/>
</dbReference>
<comment type="caution">
    <text evidence="1">The sequence shown here is derived from an EMBL/GenBank/DDBJ whole genome shotgun (WGS) entry which is preliminary data.</text>
</comment>
<evidence type="ECO:0000313" key="2">
    <source>
        <dbReference type="Proteomes" id="UP001177120"/>
    </source>
</evidence>
<keyword evidence="2" id="KW-1185">Reference proteome</keyword>
<evidence type="ECO:0000313" key="1">
    <source>
        <dbReference type="EMBL" id="MBN2909328.1"/>
    </source>
</evidence>
<reference evidence="1" key="1">
    <citation type="journal article" date="2024" name="Int. J. Syst. Evol. Microbiol.">
        <title>Polycladomyces zharkentensis sp. nov., a novel thermophilic cellulose- and starch-degrading member of the Bacillota from a geothermal aquifer in Kazakhstan.</title>
        <authorList>
            <person name="Mashzhan A."/>
            <person name="Kistaubayeva A."/>
            <person name="Javier-Lopez R."/>
            <person name="Bissenova U."/>
            <person name="Bissenbay A."/>
            <person name="Birkeland N.K."/>
        </authorList>
    </citation>
    <scope>NUCLEOTIDE SEQUENCE</scope>
    <source>
        <strain evidence="1">ZKZ2T</strain>
    </source>
</reference>
<sequence length="69" mass="8406">MEPRQPFMLPYPAMPTLPIEYPPMYDHYHAMDYHQLRKAYRHCKKASKILKHLMKHHDWESSYWDGSSS</sequence>